<dbReference type="PATRIC" id="fig|634498.28.peg.1445"/>
<dbReference type="KEGG" id="mru:mru_1441"/>
<dbReference type="SUPFAM" id="SSF51905">
    <property type="entry name" value="FAD/NAD(P)-binding domain"/>
    <property type="match status" value="1"/>
</dbReference>
<evidence type="ECO:0000313" key="2">
    <source>
        <dbReference type="EMBL" id="ADC47291.1"/>
    </source>
</evidence>
<dbReference type="Proteomes" id="UP000008680">
    <property type="component" value="Chromosome"/>
</dbReference>
<feature type="domain" description="FAD-binding" evidence="1">
    <location>
        <begin position="4"/>
        <end position="277"/>
    </location>
</feature>
<dbReference type="PANTHER" id="PTHR42685">
    <property type="entry name" value="GERANYLGERANYL DIPHOSPHATE REDUCTASE"/>
    <property type="match status" value="1"/>
</dbReference>
<organism evidence="2 3">
    <name type="scientific">Methanobrevibacter ruminantium (strain ATCC 35063 / DSM 1093 / JCM 13430 / OCM 146 / M1)</name>
    <name type="common">Methanobacterium ruminantium</name>
    <dbReference type="NCBI Taxonomy" id="634498"/>
    <lineage>
        <taxon>Archaea</taxon>
        <taxon>Methanobacteriati</taxon>
        <taxon>Methanobacteriota</taxon>
        <taxon>Methanomada group</taxon>
        <taxon>Methanobacteria</taxon>
        <taxon>Methanobacteriales</taxon>
        <taxon>Methanobacteriaceae</taxon>
        <taxon>Methanobrevibacter</taxon>
    </lineage>
</organism>
<dbReference type="GeneID" id="8771093"/>
<gene>
    <name evidence="2" type="ordered locus">mru_1441</name>
</gene>
<name>D3E430_METRM</name>
<proteinExistence type="predicted"/>
<dbReference type="OrthoDB" id="46008at2157"/>
<accession>D3E430</accession>
<dbReference type="EMBL" id="CP001719">
    <property type="protein sequence ID" value="ADC47291.1"/>
    <property type="molecule type" value="Genomic_DNA"/>
</dbReference>
<dbReference type="Gene3D" id="3.50.50.60">
    <property type="entry name" value="FAD/NAD(P)-binding domain"/>
    <property type="match status" value="1"/>
</dbReference>
<dbReference type="PANTHER" id="PTHR42685:SF22">
    <property type="entry name" value="CONDITIONED MEDIUM FACTOR RECEPTOR 1"/>
    <property type="match status" value="1"/>
</dbReference>
<dbReference type="Pfam" id="PF01494">
    <property type="entry name" value="FAD_binding_3"/>
    <property type="match status" value="1"/>
</dbReference>
<dbReference type="InterPro" id="IPR011777">
    <property type="entry name" value="Geranylgeranyl_Rdtase_fam"/>
</dbReference>
<evidence type="ECO:0000313" key="3">
    <source>
        <dbReference type="Proteomes" id="UP000008680"/>
    </source>
</evidence>
<sequence length="432" mass="49153">MSFDYDVAIVGAGPIGSSLAYELAQNGLKVCLIDKKKRIGLPLQCAGIVNKRISSLCDIPKELILNEAKGAFIHSKNHSLTVSKKESQAYVLDRVAFDQYLFNRAREHLDTYLSSKVVDIDTELGIVQFKFDCEIKTIRSKIIVGADGPLSLSAKKVNSKLNYFNASQYLVKVDKIDEMSFVDLYAWGDLFPGFIWAIPVYSNIYRIGLFSEDDYKSQSKMLDDYLENEFRYDEYEVLEKYKGKIPIYDKSNKLFKNRLILIGDAASQVKPTTGGGILIGLESVQFAKDAILNALNTLDFDKIDFDLVGGSDSNEDDSDLNDANYKEELNNFLDELSKILENYQNDFENRFSKEFEIQFKVQKSLSTLSNDDLDYVLTKLKEKDADKLISEYGDMDNQSKLVKEFLKRGLIFSLAPKIHKKELAKIWLLNKD</sequence>
<dbReference type="AlphaFoldDB" id="D3E430"/>
<dbReference type="PRINTS" id="PR00420">
    <property type="entry name" value="RNGMNOXGNASE"/>
</dbReference>
<dbReference type="eggNOG" id="arCOG00570">
    <property type="taxonomic scope" value="Archaea"/>
</dbReference>
<dbReference type="InterPro" id="IPR002938">
    <property type="entry name" value="FAD-bd"/>
</dbReference>
<protein>
    <submittedName>
        <fullName evidence="2">Geranylgeranyl reductase family protein</fullName>
    </submittedName>
</protein>
<reference evidence="2 3" key="1">
    <citation type="journal article" date="2010" name="PLoS ONE">
        <title>The genome sequence of the rumen methanogen Methanobrevibacter ruminantium reveals new possibilities for controlling ruminant methane emissions.</title>
        <authorList>
            <person name="Leahy S.C."/>
            <person name="Kelly W.J."/>
            <person name="Altermann E."/>
            <person name="Ronimus R.S."/>
            <person name="Yeoman C.J."/>
            <person name="Pacheco D.M."/>
            <person name="Li D."/>
            <person name="Kong Z."/>
            <person name="McTavish S."/>
            <person name="Sang C."/>
            <person name="Lambie S.C."/>
            <person name="Janssen P.H."/>
            <person name="Dey D."/>
            <person name="Attwood G.T."/>
        </authorList>
    </citation>
    <scope>NUCLEOTIDE SEQUENCE [LARGE SCALE GENOMIC DNA]</scope>
    <source>
        <strain evidence="3">ATCC 35063 / DSM 1093 / JCM 13430 / OCM 146 / M1</strain>
    </source>
</reference>
<dbReference type="NCBIfam" id="TIGR02032">
    <property type="entry name" value="GG-red-SF"/>
    <property type="match status" value="1"/>
</dbReference>
<dbReference type="RefSeq" id="WP_012956240.1">
    <property type="nucleotide sequence ID" value="NC_013790.1"/>
</dbReference>
<dbReference type="InterPro" id="IPR036188">
    <property type="entry name" value="FAD/NAD-bd_sf"/>
</dbReference>
<dbReference type="GO" id="GO:0016628">
    <property type="term" value="F:oxidoreductase activity, acting on the CH-CH group of donors, NAD or NADP as acceptor"/>
    <property type="evidence" value="ECO:0007669"/>
    <property type="project" value="InterPro"/>
</dbReference>
<dbReference type="HOGENOM" id="CLU_024648_0_1_2"/>
<dbReference type="InterPro" id="IPR050407">
    <property type="entry name" value="Geranylgeranyl_reductase"/>
</dbReference>
<dbReference type="STRING" id="634498.mru_1441"/>
<dbReference type="GO" id="GO:0071949">
    <property type="term" value="F:FAD binding"/>
    <property type="evidence" value="ECO:0007669"/>
    <property type="project" value="InterPro"/>
</dbReference>
<keyword evidence="3" id="KW-1185">Reference proteome</keyword>
<evidence type="ECO:0000259" key="1">
    <source>
        <dbReference type="Pfam" id="PF01494"/>
    </source>
</evidence>